<evidence type="ECO:0000259" key="2">
    <source>
        <dbReference type="SMART" id="SM00769"/>
    </source>
</evidence>
<evidence type="ECO:0000256" key="1">
    <source>
        <dbReference type="ARBA" id="ARBA00005960"/>
    </source>
</evidence>
<reference evidence="3 4" key="1">
    <citation type="journal article" date="2011" name="Science">
        <title>The Selaginella genome identifies genetic changes associated with the evolution of vascular plants.</title>
        <authorList>
            <person name="Banks J.A."/>
            <person name="Nishiyama T."/>
            <person name="Hasebe M."/>
            <person name="Bowman J.L."/>
            <person name="Gribskov M."/>
            <person name="dePamphilis C."/>
            <person name="Albert V.A."/>
            <person name="Aono N."/>
            <person name="Aoyama T."/>
            <person name="Ambrose B.A."/>
            <person name="Ashton N.W."/>
            <person name="Axtell M.J."/>
            <person name="Barker E."/>
            <person name="Barker M.S."/>
            <person name="Bennetzen J.L."/>
            <person name="Bonawitz N.D."/>
            <person name="Chapple C."/>
            <person name="Cheng C."/>
            <person name="Correa L.G."/>
            <person name="Dacre M."/>
            <person name="DeBarry J."/>
            <person name="Dreyer I."/>
            <person name="Elias M."/>
            <person name="Engstrom E.M."/>
            <person name="Estelle M."/>
            <person name="Feng L."/>
            <person name="Finet C."/>
            <person name="Floyd S.K."/>
            <person name="Frommer W.B."/>
            <person name="Fujita T."/>
            <person name="Gramzow L."/>
            <person name="Gutensohn M."/>
            <person name="Harholt J."/>
            <person name="Hattori M."/>
            <person name="Heyl A."/>
            <person name="Hirai T."/>
            <person name="Hiwatashi Y."/>
            <person name="Ishikawa M."/>
            <person name="Iwata M."/>
            <person name="Karol K.G."/>
            <person name="Koehler B."/>
            <person name="Kolukisaoglu U."/>
            <person name="Kubo M."/>
            <person name="Kurata T."/>
            <person name="Lalonde S."/>
            <person name="Li K."/>
            <person name="Li Y."/>
            <person name="Litt A."/>
            <person name="Lyons E."/>
            <person name="Manning G."/>
            <person name="Maruyama T."/>
            <person name="Michael T.P."/>
            <person name="Mikami K."/>
            <person name="Miyazaki S."/>
            <person name="Morinaga S."/>
            <person name="Murata T."/>
            <person name="Mueller-Roeber B."/>
            <person name="Nelson D.R."/>
            <person name="Obara M."/>
            <person name="Oguri Y."/>
            <person name="Olmstead R.G."/>
            <person name="Onodera N."/>
            <person name="Petersen B.L."/>
            <person name="Pils B."/>
            <person name="Prigge M."/>
            <person name="Rensing S.A."/>
            <person name="Riano-Pachon D.M."/>
            <person name="Roberts A.W."/>
            <person name="Sato Y."/>
            <person name="Scheller H.V."/>
            <person name="Schulz B."/>
            <person name="Schulz C."/>
            <person name="Shakirov E.V."/>
            <person name="Shibagaki N."/>
            <person name="Shinohara N."/>
            <person name="Shippen D.E."/>
            <person name="Soerensen I."/>
            <person name="Sotooka R."/>
            <person name="Sugimoto N."/>
            <person name="Sugita M."/>
            <person name="Sumikawa N."/>
            <person name="Tanurdzic M."/>
            <person name="Theissen G."/>
            <person name="Ulvskov P."/>
            <person name="Wakazuki S."/>
            <person name="Weng J.K."/>
            <person name="Willats W.W."/>
            <person name="Wipf D."/>
            <person name="Wolf P.G."/>
            <person name="Yang L."/>
            <person name="Zimmer A.D."/>
            <person name="Zhu Q."/>
            <person name="Mitros T."/>
            <person name="Hellsten U."/>
            <person name="Loque D."/>
            <person name="Otillar R."/>
            <person name="Salamov A."/>
            <person name="Schmutz J."/>
            <person name="Shapiro H."/>
            <person name="Lindquist E."/>
            <person name="Lucas S."/>
            <person name="Rokhsar D."/>
            <person name="Grigoriev I.V."/>
        </authorList>
    </citation>
    <scope>NUCLEOTIDE SEQUENCE [LARGE SCALE GENOMIC DNA]</scope>
</reference>
<dbReference type="Gene3D" id="2.60.40.1820">
    <property type="match status" value="1"/>
</dbReference>
<accession>D8T9L2</accession>
<dbReference type="InterPro" id="IPR004864">
    <property type="entry name" value="LEA_2"/>
</dbReference>
<dbReference type="InParanoid" id="D8T9L2"/>
<dbReference type="HOGENOM" id="CLU_118295_0_0_1"/>
<feature type="domain" description="Water stress and hypersensitive response" evidence="2">
    <location>
        <begin position="24"/>
        <end position="141"/>
    </location>
</feature>
<dbReference type="SMART" id="SM00769">
    <property type="entry name" value="WHy"/>
    <property type="match status" value="1"/>
</dbReference>
<dbReference type="PANTHER" id="PTHR31459">
    <property type="match status" value="1"/>
</dbReference>
<evidence type="ECO:0000313" key="4">
    <source>
        <dbReference type="Proteomes" id="UP000001514"/>
    </source>
</evidence>
<dbReference type="OMA" id="DWDLDYT"/>
<dbReference type="FunCoup" id="D8T9L2">
    <property type="interactions" value="333"/>
</dbReference>
<name>D8T9L2_SELML</name>
<dbReference type="Proteomes" id="UP000001514">
    <property type="component" value="Unassembled WGS sequence"/>
</dbReference>
<dbReference type="KEGG" id="smo:SELMODRAFT_448713"/>
<dbReference type="Gramene" id="EFJ06649">
    <property type="protein sequence ID" value="EFJ06649"/>
    <property type="gene ID" value="SELMODRAFT_448713"/>
</dbReference>
<dbReference type="OrthoDB" id="588983at2759"/>
<organism evidence="4">
    <name type="scientific">Selaginella moellendorffii</name>
    <name type="common">Spikemoss</name>
    <dbReference type="NCBI Taxonomy" id="88036"/>
    <lineage>
        <taxon>Eukaryota</taxon>
        <taxon>Viridiplantae</taxon>
        <taxon>Streptophyta</taxon>
        <taxon>Embryophyta</taxon>
        <taxon>Tracheophyta</taxon>
        <taxon>Lycopodiopsida</taxon>
        <taxon>Selaginellales</taxon>
        <taxon>Selaginellaceae</taxon>
        <taxon>Selaginella</taxon>
    </lineage>
</organism>
<dbReference type="EMBL" id="GL377696">
    <property type="protein sequence ID" value="EFJ06649.1"/>
    <property type="molecule type" value="Genomic_DNA"/>
</dbReference>
<proteinExistence type="inferred from homology"/>
<dbReference type="InterPro" id="IPR013990">
    <property type="entry name" value="WHy-dom"/>
</dbReference>
<comment type="similarity">
    <text evidence="1">Belongs to the LEA type 2 family.</text>
</comment>
<dbReference type="AlphaFoldDB" id="D8T9L2"/>
<keyword evidence="4" id="KW-1185">Reference proteome</keyword>
<gene>
    <name evidence="3" type="ORF">SELMODRAFT_448713</name>
</gene>
<dbReference type="GO" id="GO:0009269">
    <property type="term" value="P:response to desiccation"/>
    <property type="evidence" value="ECO:0007669"/>
    <property type="project" value="InterPro"/>
</dbReference>
<sequence>MSQLVGKAKNFVADKVAHMEKPEADLTWVSVKDVSRSSVLLESDVLITNPYDHDLPVCEISYALFSNNREIVSGKIPDPGSVKANDKTAMKIPAKVPYNVLFTIVKDVGTDWDLDYEMRVGLTVDIPILGNFTIPLSKKGSFKLPLLPF</sequence>
<evidence type="ECO:0000313" key="3">
    <source>
        <dbReference type="EMBL" id="EFJ06649.1"/>
    </source>
</evidence>
<dbReference type="Pfam" id="PF03168">
    <property type="entry name" value="LEA_2"/>
    <property type="match status" value="1"/>
</dbReference>
<dbReference type="SUPFAM" id="SSF117070">
    <property type="entry name" value="LEA14-like"/>
    <property type="match status" value="1"/>
</dbReference>
<dbReference type="PANTHER" id="PTHR31459:SF19">
    <property type="entry name" value="DESICCATION-RELATED PROTEIN LEA14-RELATED"/>
    <property type="match status" value="1"/>
</dbReference>
<dbReference type="InterPro" id="IPR045043">
    <property type="entry name" value="Lea14-like"/>
</dbReference>
<dbReference type="eggNOG" id="ENOG502RZ6Q">
    <property type="taxonomic scope" value="Eukaryota"/>
</dbReference>
<protein>
    <recommendedName>
        <fullName evidence="2">Water stress and hypersensitive response domain-containing protein</fullName>
    </recommendedName>
</protein>